<comment type="caution">
    <text evidence="2">The sequence shown here is derived from an EMBL/GenBank/DDBJ whole genome shotgun (WGS) entry which is preliminary data.</text>
</comment>
<dbReference type="SUPFAM" id="SSF51735">
    <property type="entry name" value="NAD(P)-binding Rossmann-fold domains"/>
    <property type="match status" value="1"/>
</dbReference>
<keyword evidence="3" id="KW-1185">Reference proteome</keyword>
<sequence length="313" mass="33984">MNVLVTGGAGFIGSHFVRAMLADRLPGLEGARVTVLDKLVYAESFANLGPVAHEKRLDFVPGDVAESALAEVVVRRHDAIVHFAAGPDVTSNVLGTQVLLDAARRHNLARFVHISTDAVYGPIPTGAWSERAPLSPTTPYAAAKASADLLALAAHRTHGLPVTIVRPSSVYGGNQHPTHLIPRLATTALTGGTLTLLGEGAHIRDWLHVYDLIRAVALVLTDGRPGETYNVAGSVEIAHKDLATLVLEELDAPTTRITYVPDRPGHDLRRAMDDDKIRHDLGWRPRVEFASGLTSTVRWYRDNPDWWRPLTSD</sequence>
<evidence type="ECO:0000313" key="2">
    <source>
        <dbReference type="EMBL" id="MCY1139497.1"/>
    </source>
</evidence>
<dbReference type="Gene3D" id="3.90.25.10">
    <property type="entry name" value="UDP-galactose 4-epimerase, domain 1"/>
    <property type="match status" value="1"/>
</dbReference>
<dbReference type="EC" id="4.2.1.47" evidence="2"/>
<evidence type="ECO:0000259" key="1">
    <source>
        <dbReference type="Pfam" id="PF16363"/>
    </source>
</evidence>
<protein>
    <submittedName>
        <fullName evidence="2">GDP-mannose 4,6-dehydratase</fullName>
        <ecNumber evidence="2">4.2.1.47</ecNumber>
    </submittedName>
</protein>
<dbReference type="Proteomes" id="UP001151002">
    <property type="component" value="Unassembled WGS sequence"/>
</dbReference>
<reference evidence="2" key="1">
    <citation type="submission" date="2022-11" db="EMBL/GenBank/DDBJ databases">
        <authorList>
            <person name="Somphong A."/>
            <person name="Phongsopitanun W."/>
        </authorList>
    </citation>
    <scope>NUCLEOTIDE SEQUENCE</scope>
    <source>
        <strain evidence="2">Pm04-4</strain>
    </source>
</reference>
<dbReference type="Pfam" id="PF16363">
    <property type="entry name" value="GDP_Man_Dehyd"/>
    <property type="match status" value="1"/>
</dbReference>
<dbReference type="PANTHER" id="PTHR43000">
    <property type="entry name" value="DTDP-D-GLUCOSE 4,6-DEHYDRATASE-RELATED"/>
    <property type="match status" value="1"/>
</dbReference>
<dbReference type="EMBL" id="JAPNTZ010000005">
    <property type="protein sequence ID" value="MCY1139497.1"/>
    <property type="molecule type" value="Genomic_DNA"/>
</dbReference>
<dbReference type="RefSeq" id="WP_267563617.1">
    <property type="nucleotide sequence ID" value="NZ_JAPNTZ010000005.1"/>
</dbReference>
<keyword evidence="2" id="KW-0456">Lyase</keyword>
<name>A0ABT4B061_9ACTN</name>
<evidence type="ECO:0000313" key="3">
    <source>
        <dbReference type="Proteomes" id="UP001151002"/>
    </source>
</evidence>
<accession>A0ABT4B061</accession>
<dbReference type="InterPro" id="IPR036291">
    <property type="entry name" value="NAD(P)-bd_dom_sf"/>
</dbReference>
<dbReference type="Gene3D" id="3.40.50.720">
    <property type="entry name" value="NAD(P)-binding Rossmann-like Domain"/>
    <property type="match status" value="1"/>
</dbReference>
<dbReference type="GO" id="GO:0008446">
    <property type="term" value="F:GDP-mannose 4,6-dehydratase activity"/>
    <property type="evidence" value="ECO:0007669"/>
    <property type="project" value="UniProtKB-EC"/>
</dbReference>
<organism evidence="2 3">
    <name type="scientific">Paractinoplanes pyxinae</name>
    <dbReference type="NCBI Taxonomy" id="2997416"/>
    <lineage>
        <taxon>Bacteria</taxon>
        <taxon>Bacillati</taxon>
        <taxon>Actinomycetota</taxon>
        <taxon>Actinomycetes</taxon>
        <taxon>Micromonosporales</taxon>
        <taxon>Micromonosporaceae</taxon>
        <taxon>Paractinoplanes</taxon>
    </lineage>
</organism>
<proteinExistence type="predicted"/>
<dbReference type="InterPro" id="IPR016040">
    <property type="entry name" value="NAD(P)-bd_dom"/>
</dbReference>
<feature type="domain" description="NAD(P)-binding" evidence="1">
    <location>
        <begin position="4"/>
        <end position="294"/>
    </location>
</feature>
<gene>
    <name evidence="2" type="ORF">OWR29_15980</name>
</gene>